<dbReference type="Proteomes" id="UP001164746">
    <property type="component" value="Chromosome 4"/>
</dbReference>
<dbReference type="Gene3D" id="1.20.1250.20">
    <property type="entry name" value="MFS general substrate transporter like domains"/>
    <property type="match status" value="1"/>
</dbReference>
<feature type="transmembrane region" description="Helical" evidence="4">
    <location>
        <begin position="137"/>
        <end position="156"/>
    </location>
</feature>
<accession>A0ABY7E4A0</accession>
<dbReference type="EMBL" id="CP111015">
    <property type="protein sequence ID" value="WAR04029.1"/>
    <property type="molecule type" value="Genomic_DNA"/>
</dbReference>
<feature type="transmembrane region" description="Helical" evidence="4">
    <location>
        <begin position="326"/>
        <end position="346"/>
    </location>
</feature>
<protein>
    <submittedName>
        <fullName evidence="5">MFD4A-like protein</fullName>
    </submittedName>
</protein>
<reference evidence="5" key="1">
    <citation type="submission" date="2022-11" db="EMBL/GenBank/DDBJ databases">
        <title>Centuries of genome instability and evolution in soft-shell clam transmissible cancer (bioRxiv).</title>
        <authorList>
            <person name="Hart S.F.M."/>
            <person name="Yonemitsu M.A."/>
            <person name="Giersch R.M."/>
            <person name="Beal B.F."/>
            <person name="Arriagada G."/>
            <person name="Davis B.W."/>
            <person name="Ostrander E.A."/>
            <person name="Goff S.P."/>
            <person name="Metzger M.J."/>
        </authorList>
    </citation>
    <scope>NUCLEOTIDE SEQUENCE</scope>
    <source>
        <strain evidence="5">MELC-2E11</strain>
        <tissue evidence="5">Siphon/mantle</tissue>
    </source>
</reference>
<dbReference type="PANTHER" id="PTHR23121">
    <property type="entry name" value="SODIUM-DEPENDENT GLUCOSE TRANSPORTER 1"/>
    <property type="match status" value="1"/>
</dbReference>
<sequence>MIGVCLTGGGIATIFVPFSPTVELLWLIIVIQGTFEGIINIAGQKLILLLWEKDAASPLHILHGGFGIGSFIIPLIANPFLAIPRETHAGLNGTWNETLGRQSSMANNTNASLSATHARTFGNDTTTEYLRESRIEYAYLISAIITLALSAVFYGYHCRGYRFQKSPGAEHNETKMHKFTEHCKTMINPKTCTDGKLFYGIQMFSILFIYYFNIVGGERILGKFIRAYAIEQLDFSVSEGSYINTTFWISFAVGRISGFIAARYIPIRMLILIETGGVFVFSILLNIFAVDNTLALWILIQPLGLFHAPCFPSMMGWADFHMEMSGMAITFLLLGGSCGGVAYLKITGFLFETYGPRAFLYHILGYGIACISLAILLDVIGAQHGSRFVDMKKDIVSHEEDVEMILAKYLYII</sequence>
<evidence type="ECO:0000256" key="4">
    <source>
        <dbReference type="SAM" id="Phobius"/>
    </source>
</evidence>
<evidence type="ECO:0000256" key="1">
    <source>
        <dbReference type="ARBA" id="ARBA00022692"/>
    </source>
</evidence>
<gene>
    <name evidence="5" type="ORF">MAR_010587</name>
</gene>
<evidence type="ECO:0000313" key="6">
    <source>
        <dbReference type="Proteomes" id="UP001164746"/>
    </source>
</evidence>
<dbReference type="PANTHER" id="PTHR23121:SF9">
    <property type="entry name" value="SODIUM-DEPENDENT GLUCOSE TRANSPORTER 1"/>
    <property type="match status" value="1"/>
</dbReference>
<keyword evidence="3 4" id="KW-0472">Membrane</keyword>
<keyword evidence="6" id="KW-1185">Reference proteome</keyword>
<name>A0ABY7E4A0_MYAAR</name>
<organism evidence="5 6">
    <name type="scientific">Mya arenaria</name>
    <name type="common">Soft-shell clam</name>
    <dbReference type="NCBI Taxonomy" id="6604"/>
    <lineage>
        <taxon>Eukaryota</taxon>
        <taxon>Metazoa</taxon>
        <taxon>Spiralia</taxon>
        <taxon>Lophotrochozoa</taxon>
        <taxon>Mollusca</taxon>
        <taxon>Bivalvia</taxon>
        <taxon>Autobranchia</taxon>
        <taxon>Heteroconchia</taxon>
        <taxon>Euheterodonta</taxon>
        <taxon>Imparidentia</taxon>
        <taxon>Neoheterodontei</taxon>
        <taxon>Myida</taxon>
        <taxon>Myoidea</taxon>
        <taxon>Myidae</taxon>
        <taxon>Mya</taxon>
    </lineage>
</organism>
<evidence type="ECO:0000256" key="3">
    <source>
        <dbReference type="ARBA" id="ARBA00023136"/>
    </source>
</evidence>
<evidence type="ECO:0000313" key="5">
    <source>
        <dbReference type="EMBL" id="WAR04029.1"/>
    </source>
</evidence>
<dbReference type="InterPro" id="IPR036259">
    <property type="entry name" value="MFS_trans_sf"/>
</dbReference>
<proteinExistence type="predicted"/>
<dbReference type="SUPFAM" id="SSF103473">
    <property type="entry name" value="MFS general substrate transporter"/>
    <property type="match status" value="1"/>
</dbReference>
<evidence type="ECO:0000256" key="2">
    <source>
        <dbReference type="ARBA" id="ARBA00022989"/>
    </source>
</evidence>
<feature type="transmembrane region" description="Helical" evidence="4">
    <location>
        <begin position="197"/>
        <end position="214"/>
    </location>
</feature>
<feature type="transmembrane region" description="Helical" evidence="4">
    <location>
        <begin position="358"/>
        <end position="382"/>
    </location>
</feature>
<keyword evidence="1 4" id="KW-0812">Transmembrane</keyword>
<feature type="transmembrane region" description="Helical" evidence="4">
    <location>
        <begin position="55"/>
        <end position="77"/>
    </location>
</feature>
<keyword evidence="2 4" id="KW-1133">Transmembrane helix</keyword>